<evidence type="ECO:0000313" key="6">
    <source>
        <dbReference type="Proteomes" id="UP000232323"/>
    </source>
</evidence>
<dbReference type="PROSITE" id="PS51295">
    <property type="entry name" value="CRM"/>
    <property type="match status" value="1"/>
</dbReference>
<feature type="compositionally biased region" description="Basic and acidic residues" evidence="3">
    <location>
        <begin position="187"/>
        <end position="203"/>
    </location>
</feature>
<keyword evidence="6" id="KW-1185">Reference proteome</keyword>
<dbReference type="InterPro" id="IPR035920">
    <property type="entry name" value="YhbY-like_sf"/>
</dbReference>
<dbReference type="OrthoDB" id="549321at2759"/>
<dbReference type="AlphaFoldDB" id="A0A250WTF2"/>
<dbReference type="EMBL" id="BEGY01000005">
    <property type="protein sequence ID" value="GAX73800.1"/>
    <property type="molecule type" value="Genomic_DNA"/>
</dbReference>
<dbReference type="GO" id="GO:0003723">
    <property type="term" value="F:RNA binding"/>
    <property type="evidence" value="ECO:0007669"/>
    <property type="project" value="UniProtKB-UniRule"/>
</dbReference>
<dbReference type="SUPFAM" id="SSF75471">
    <property type="entry name" value="YhbY-like"/>
    <property type="match status" value="1"/>
</dbReference>
<evidence type="ECO:0000256" key="1">
    <source>
        <dbReference type="ARBA" id="ARBA00022884"/>
    </source>
</evidence>
<feature type="compositionally biased region" description="Basic and acidic residues" evidence="3">
    <location>
        <begin position="1"/>
        <end position="18"/>
    </location>
</feature>
<reference evidence="5 6" key="1">
    <citation type="submission" date="2017-08" db="EMBL/GenBank/DDBJ databases">
        <title>Acidophilic green algal genome provides insights into adaptation to an acidic environment.</title>
        <authorList>
            <person name="Hirooka S."/>
            <person name="Hirose Y."/>
            <person name="Kanesaki Y."/>
            <person name="Higuchi S."/>
            <person name="Fujiwara T."/>
            <person name="Onuma R."/>
            <person name="Era A."/>
            <person name="Ohbayashi R."/>
            <person name="Uzuka A."/>
            <person name="Nozaki H."/>
            <person name="Yoshikawa H."/>
            <person name="Miyagishima S.Y."/>
        </authorList>
    </citation>
    <scope>NUCLEOTIDE SEQUENCE [LARGE SCALE GENOMIC DNA]</scope>
    <source>
        <strain evidence="5 6">NIES-2499</strain>
    </source>
</reference>
<name>A0A250WTF2_9CHLO</name>
<feature type="compositionally biased region" description="Basic residues" evidence="3">
    <location>
        <begin position="253"/>
        <end position="267"/>
    </location>
</feature>
<feature type="domain" description="CRM" evidence="4">
    <location>
        <begin position="22"/>
        <end position="118"/>
    </location>
</feature>
<accession>A0A250WTF2</accession>
<sequence length="267" mass="29684">MPNFKSDEPLIAGDKLESRASPSRTYFEEKEEQLLWDAVSRPLLKVGSSGALDTHIRSMRELLTAHKLVKVQLNNDPKHAHSVARMFEEECNAKLVAIRGKTILMAEGATSDASLLAIAETSRSKIRRYNEKRRLASQGSDIPGSDDSASSQGAHPREERTWSNASLRADRREGTAPLSSTFPTREGPGDRSLQRGSQRKGESGPDINDLISVSLVRGPITKESLRKEWGNLAEKIQKVEAQEENGQVPLNPARRKQIKAPWRRQTS</sequence>
<evidence type="ECO:0000256" key="3">
    <source>
        <dbReference type="SAM" id="MobiDB-lite"/>
    </source>
</evidence>
<dbReference type="Gene3D" id="3.30.110.60">
    <property type="entry name" value="YhbY-like"/>
    <property type="match status" value="1"/>
</dbReference>
<comment type="caution">
    <text evidence="5">The sequence shown here is derived from an EMBL/GenBank/DDBJ whole genome shotgun (WGS) entry which is preliminary data.</text>
</comment>
<dbReference type="Proteomes" id="UP000232323">
    <property type="component" value="Unassembled WGS sequence"/>
</dbReference>
<dbReference type="Pfam" id="PF01985">
    <property type="entry name" value="CRS1_YhbY"/>
    <property type="match status" value="1"/>
</dbReference>
<dbReference type="InterPro" id="IPR001890">
    <property type="entry name" value="RNA-binding_CRM"/>
</dbReference>
<feature type="region of interest" description="Disordered" evidence="3">
    <location>
        <begin position="129"/>
        <end position="210"/>
    </location>
</feature>
<evidence type="ECO:0000256" key="2">
    <source>
        <dbReference type="PROSITE-ProRule" id="PRU00626"/>
    </source>
</evidence>
<protein>
    <recommendedName>
        <fullName evidence="4">CRM domain-containing protein</fullName>
    </recommendedName>
</protein>
<feature type="region of interest" description="Disordered" evidence="3">
    <location>
        <begin position="241"/>
        <end position="267"/>
    </location>
</feature>
<organism evidence="5 6">
    <name type="scientific">Chlamydomonas eustigma</name>
    <dbReference type="NCBI Taxonomy" id="1157962"/>
    <lineage>
        <taxon>Eukaryota</taxon>
        <taxon>Viridiplantae</taxon>
        <taxon>Chlorophyta</taxon>
        <taxon>core chlorophytes</taxon>
        <taxon>Chlorophyceae</taxon>
        <taxon>CS clade</taxon>
        <taxon>Chlamydomonadales</taxon>
        <taxon>Chlamydomonadaceae</taxon>
        <taxon>Chlamydomonas</taxon>
    </lineage>
</organism>
<gene>
    <name evidence="5" type="ORF">CEUSTIGMA_g1251.t1</name>
</gene>
<evidence type="ECO:0000313" key="5">
    <source>
        <dbReference type="EMBL" id="GAX73800.1"/>
    </source>
</evidence>
<keyword evidence="1 2" id="KW-0694">RNA-binding</keyword>
<proteinExistence type="predicted"/>
<feature type="region of interest" description="Disordered" evidence="3">
    <location>
        <begin position="1"/>
        <end position="24"/>
    </location>
</feature>
<evidence type="ECO:0000259" key="4">
    <source>
        <dbReference type="PROSITE" id="PS51295"/>
    </source>
</evidence>